<dbReference type="Proteomes" id="UP000604243">
    <property type="component" value="Unassembled WGS sequence"/>
</dbReference>
<dbReference type="PANTHER" id="PTHR48073">
    <property type="entry name" value="O-SUCCINYLBENZOATE SYNTHASE-RELATED"/>
    <property type="match status" value="1"/>
</dbReference>
<evidence type="ECO:0000256" key="5">
    <source>
        <dbReference type="RuleBase" id="RU366006"/>
    </source>
</evidence>
<dbReference type="EC" id="5.1.1.-" evidence="5"/>
<dbReference type="SFLD" id="SFLDF00010">
    <property type="entry name" value="dipeptide_epimerase"/>
    <property type="match status" value="1"/>
</dbReference>
<dbReference type="Pfam" id="PF02746">
    <property type="entry name" value="MR_MLE_N"/>
    <property type="match status" value="1"/>
</dbReference>
<gene>
    <name evidence="7" type="ORF">GCM10010082_00740</name>
</gene>
<dbReference type="Pfam" id="PF13378">
    <property type="entry name" value="MR_MLE_C"/>
    <property type="match status" value="1"/>
</dbReference>
<reference evidence="8" key="1">
    <citation type="journal article" date="2019" name="Int. J. Syst. Evol. Microbiol.">
        <title>The Global Catalogue of Microorganisms (GCM) 10K type strain sequencing project: providing services to taxonomists for standard genome sequencing and annotation.</title>
        <authorList>
            <consortium name="The Broad Institute Genomics Platform"/>
            <consortium name="The Broad Institute Genome Sequencing Center for Infectious Disease"/>
            <person name="Wu L."/>
            <person name="Ma J."/>
        </authorList>
    </citation>
    <scope>NUCLEOTIDE SEQUENCE [LARGE SCALE GENOMIC DNA]</scope>
    <source>
        <strain evidence="8">KCTC 42082</strain>
    </source>
</reference>
<dbReference type="InterPro" id="IPR013341">
    <property type="entry name" value="Mandelate_racemase_N_dom"/>
</dbReference>
<keyword evidence="8" id="KW-1185">Reference proteome</keyword>
<dbReference type="InterPro" id="IPR029065">
    <property type="entry name" value="Enolase_C-like"/>
</dbReference>
<dbReference type="SMART" id="SM00922">
    <property type="entry name" value="MR_MLE"/>
    <property type="match status" value="1"/>
</dbReference>
<evidence type="ECO:0000313" key="8">
    <source>
        <dbReference type="Proteomes" id="UP000604243"/>
    </source>
</evidence>
<keyword evidence="3 5" id="KW-0460">Magnesium</keyword>
<dbReference type="InterPro" id="IPR013342">
    <property type="entry name" value="Mandelate_racemase_C"/>
</dbReference>
<protein>
    <recommendedName>
        <fullName evidence="5">Dipeptide epimerase</fullName>
        <ecNumber evidence="5">5.1.1.-</ecNumber>
    </recommendedName>
</protein>
<dbReference type="InterPro" id="IPR034603">
    <property type="entry name" value="Dipeptide_epimerase"/>
</dbReference>
<dbReference type="EMBL" id="BMZM01000001">
    <property type="protein sequence ID" value="GHC14491.1"/>
    <property type="molecule type" value="Genomic_DNA"/>
</dbReference>
<evidence type="ECO:0000313" key="7">
    <source>
        <dbReference type="EMBL" id="GHC14491.1"/>
    </source>
</evidence>
<dbReference type="InterPro" id="IPR036849">
    <property type="entry name" value="Enolase-like_C_sf"/>
</dbReference>
<dbReference type="NCBIfam" id="NF011708">
    <property type="entry name" value="PRK15129.1"/>
    <property type="match status" value="1"/>
</dbReference>
<dbReference type="InterPro" id="IPR029017">
    <property type="entry name" value="Enolase-like_N"/>
</dbReference>
<dbReference type="SUPFAM" id="SSF54826">
    <property type="entry name" value="Enolase N-terminal domain-like"/>
    <property type="match status" value="1"/>
</dbReference>
<comment type="caution">
    <text evidence="7">The sequence shown here is derived from an EMBL/GenBank/DDBJ whole genome shotgun (WGS) entry which is preliminary data.</text>
</comment>
<evidence type="ECO:0000256" key="2">
    <source>
        <dbReference type="ARBA" id="ARBA00022723"/>
    </source>
</evidence>
<keyword evidence="4 5" id="KW-0413">Isomerase</keyword>
<sequence length="325" mass="35403">MRTLKRYTQTWPLDRPFVIARGASTSIDVIRVEIHQDGHVGTGESKPTPRYGHSVESVLEDIDEVSLAIEQGIDRQALLERLPAGPARNALDCALWSLECALEGVTPTARLGPPIGQEIVTAHTISIASPEDMAEAARKELAQGARLLKIKLNDEQVVERVHAVREAAPDVRLIIDANEAWAPEHVEQYCYALASLNVEMIEQPLPAGDDAMLADFSHPVSLCADESCHTRADVAHLKGRYEMINIKLDKSGGLTEALAMVEAAHEHGMAIMVGCMLGTSMAMRAALPVAARASIVDLDGPIWLSDDDTPALDYRNGWVRETRSP</sequence>
<organism evidence="7 8">
    <name type="scientific">Kushneria pakistanensis</name>
    <dbReference type="NCBI Taxonomy" id="1508770"/>
    <lineage>
        <taxon>Bacteria</taxon>
        <taxon>Pseudomonadati</taxon>
        <taxon>Pseudomonadota</taxon>
        <taxon>Gammaproteobacteria</taxon>
        <taxon>Oceanospirillales</taxon>
        <taxon>Halomonadaceae</taxon>
        <taxon>Kushneria</taxon>
    </lineage>
</organism>
<accession>A0ABQ3F914</accession>
<evidence type="ECO:0000256" key="3">
    <source>
        <dbReference type="ARBA" id="ARBA00022842"/>
    </source>
</evidence>
<comment type="similarity">
    <text evidence="1 5">Belongs to the mandelate racemase/muconate lactonizing enzyme family.</text>
</comment>
<name>A0ABQ3F914_9GAMM</name>
<feature type="domain" description="Mandelate racemase/muconate lactonizing enzyme C-terminal" evidence="6">
    <location>
        <begin position="130"/>
        <end position="223"/>
    </location>
</feature>
<dbReference type="NCBIfam" id="NF042940">
    <property type="entry name" value="racemase_DgcA"/>
    <property type="match status" value="1"/>
</dbReference>
<dbReference type="PANTHER" id="PTHR48073:SF2">
    <property type="entry name" value="O-SUCCINYLBENZOATE SYNTHASE"/>
    <property type="match status" value="1"/>
</dbReference>
<evidence type="ECO:0000259" key="6">
    <source>
        <dbReference type="SMART" id="SM00922"/>
    </source>
</evidence>
<dbReference type="CDD" id="cd03319">
    <property type="entry name" value="L-Ala-DL-Glu_epimerase"/>
    <property type="match status" value="1"/>
</dbReference>
<evidence type="ECO:0000256" key="1">
    <source>
        <dbReference type="ARBA" id="ARBA00008031"/>
    </source>
</evidence>
<dbReference type="SUPFAM" id="SSF51604">
    <property type="entry name" value="Enolase C-terminal domain-like"/>
    <property type="match status" value="1"/>
</dbReference>
<dbReference type="Gene3D" id="3.30.390.10">
    <property type="entry name" value="Enolase-like, N-terminal domain"/>
    <property type="match status" value="1"/>
</dbReference>
<keyword evidence="2 5" id="KW-0479">Metal-binding</keyword>
<dbReference type="SFLD" id="SFLDS00001">
    <property type="entry name" value="Enolase"/>
    <property type="match status" value="1"/>
</dbReference>
<proteinExistence type="inferred from homology"/>
<dbReference type="Gene3D" id="3.20.20.120">
    <property type="entry name" value="Enolase-like C-terminal domain"/>
    <property type="match status" value="1"/>
</dbReference>
<dbReference type="SFLD" id="SFLDG00180">
    <property type="entry name" value="muconate_cycloisomerase"/>
    <property type="match status" value="1"/>
</dbReference>
<dbReference type="RefSeq" id="WP_189513967.1">
    <property type="nucleotide sequence ID" value="NZ_BMZM01000001.1"/>
</dbReference>
<evidence type="ECO:0000256" key="4">
    <source>
        <dbReference type="ARBA" id="ARBA00023235"/>
    </source>
</evidence>
<comment type="cofactor">
    <cofactor evidence="5">
        <name>Mg(2+)</name>
        <dbReference type="ChEBI" id="CHEBI:18420"/>
    </cofactor>
    <text evidence="5">Binds 1 Mg(2+) ion per subunit.</text>
</comment>